<dbReference type="GO" id="GO:0004803">
    <property type="term" value="F:transposase activity"/>
    <property type="evidence" value="ECO:0007669"/>
    <property type="project" value="InterPro"/>
</dbReference>
<dbReference type="Proteomes" id="UP000472320">
    <property type="component" value="Unassembled WGS sequence"/>
</dbReference>
<dbReference type="EMBL" id="WNKX01000017">
    <property type="protein sequence ID" value="MTW12910.1"/>
    <property type="molecule type" value="Genomic_DNA"/>
</dbReference>
<dbReference type="RefSeq" id="WP_155455840.1">
    <property type="nucleotide sequence ID" value="NZ_WNKX01000017.1"/>
</dbReference>
<name>A0A6L6QL95_9BURK</name>
<accession>A0A6L6QL95</accession>
<dbReference type="PANTHER" id="PTHR34322">
    <property type="entry name" value="TRANSPOSASE, Y1_TNP DOMAIN-CONTAINING"/>
    <property type="match status" value="1"/>
</dbReference>
<gene>
    <name evidence="3" type="ORF">GM658_20085</name>
</gene>
<feature type="domain" description="Transposase IS200-like" evidence="2">
    <location>
        <begin position="9"/>
        <end position="124"/>
    </location>
</feature>
<sequence>MARLPRLVVPNQPHYIIQRGLNGQQVFLDDEDFSSFITWMRAAARQYKVSVHAYTLLPGELHLLASPSDEEGLGGMMQWIGRHYVPYFNQKYSRAGTLWQGRYKTSVIEAERFFISCSKYIEFAAVRARLAEGPEQYQWSSYPHHAGIRPDGAVTDHPLYWGLGNTPFQREAAYIELAAQGLGGAETRAIESAALKGWPLGSDKWKAELERRMKRQVLPAKRGRPAKPCKPGSDPRV</sequence>
<evidence type="ECO:0000256" key="1">
    <source>
        <dbReference type="SAM" id="MobiDB-lite"/>
    </source>
</evidence>
<reference evidence="3 4" key="1">
    <citation type="submission" date="2019-11" db="EMBL/GenBank/DDBJ databases">
        <title>Type strains purchased from KCTC, JCM and DSMZ.</title>
        <authorList>
            <person name="Lu H."/>
        </authorList>
    </citation>
    <scope>NUCLEOTIDE SEQUENCE [LARGE SCALE GENOMIC DNA]</scope>
    <source>
        <strain evidence="3 4">JCM 31587</strain>
    </source>
</reference>
<dbReference type="GO" id="GO:0006313">
    <property type="term" value="P:DNA transposition"/>
    <property type="evidence" value="ECO:0007669"/>
    <property type="project" value="InterPro"/>
</dbReference>
<dbReference type="AlphaFoldDB" id="A0A6L6QL95"/>
<protein>
    <submittedName>
        <fullName evidence="3">Transposase</fullName>
    </submittedName>
</protein>
<dbReference type="InterPro" id="IPR036515">
    <property type="entry name" value="Transposase_17_sf"/>
</dbReference>
<evidence type="ECO:0000259" key="2">
    <source>
        <dbReference type="SMART" id="SM01321"/>
    </source>
</evidence>
<evidence type="ECO:0000313" key="4">
    <source>
        <dbReference type="Proteomes" id="UP000472320"/>
    </source>
</evidence>
<dbReference type="PANTHER" id="PTHR34322:SF2">
    <property type="entry name" value="TRANSPOSASE IS200-LIKE DOMAIN-CONTAINING PROTEIN"/>
    <property type="match status" value="1"/>
</dbReference>
<dbReference type="Gene3D" id="3.30.70.1290">
    <property type="entry name" value="Transposase IS200-like"/>
    <property type="match status" value="1"/>
</dbReference>
<comment type="caution">
    <text evidence="3">The sequence shown here is derived from an EMBL/GenBank/DDBJ whole genome shotgun (WGS) entry which is preliminary data.</text>
</comment>
<dbReference type="InterPro" id="IPR002686">
    <property type="entry name" value="Transposase_17"/>
</dbReference>
<dbReference type="OrthoDB" id="9814067at2"/>
<keyword evidence="4" id="KW-1185">Reference proteome</keyword>
<evidence type="ECO:0000313" key="3">
    <source>
        <dbReference type="EMBL" id="MTW12910.1"/>
    </source>
</evidence>
<dbReference type="SMART" id="SM01321">
    <property type="entry name" value="Y1_Tnp"/>
    <property type="match status" value="1"/>
</dbReference>
<dbReference type="GO" id="GO:0003677">
    <property type="term" value="F:DNA binding"/>
    <property type="evidence" value="ECO:0007669"/>
    <property type="project" value="InterPro"/>
</dbReference>
<proteinExistence type="predicted"/>
<organism evidence="3 4">
    <name type="scientific">Massilia eburnea</name>
    <dbReference type="NCBI Taxonomy" id="1776165"/>
    <lineage>
        <taxon>Bacteria</taxon>
        <taxon>Pseudomonadati</taxon>
        <taxon>Pseudomonadota</taxon>
        <taxon>Betaproteobacteria</taxon>
        <taxon>Burkholderiales</taxon>
        <taxon>Oxalobacteraceae</taxon>
        <taxon>Telluria group</taxon>
        <taxon>Massilia</taxon>
    </lineage>
</organism>
<dbReference type="Pfam" id="PF01797">
    <property type="entry name" value="Y1_Tnp"/>
    <property type="match status" value="1"/>
</dbReference>
<dbReference type="SUPFAM" id="SSF143422">
    <property type="entry name" value="Transposase IS200-like"/>
    <property type="match status" value="1"/>
</dbReference>
<feature type="region of interest" description="Disordered" evidence="1">
    <location>
        <begin position="214"/>
        <end position="237"/>
    </location>
</feature>